<reference evidence="1 2" key="1">
    <citation type="submission" date="2019-10" db="EMBL/GenBank/DDBJ databases">
        <title>Complete genome sequences for adaption low water activity.</title>
        <authorList>
            <person name="Zhao L."/>
            <person name="Zhong J."/>
        </authorList>
    </citation>
    <scope>NUCLEOTIDE SEQUENCE [LARGE SCALE GENOMIC DNA]</scope>
    <source>
        <strain evidence="1 2">FDU301</strain>
    </source>
</reference>
<protein>
    <submittedName>
        <fullName evidence="1">Uncharacterized protein</fullName>
    </submittedName>
</protein>
<sequence length="69" mass="8258">MTFLRQEKSSFVLYKNHHSVESLFFYVQRFFLLDLLDEEKNRGKIITLMSADTLSTLILTVSLFQHIRF</sequence>
<evidence type="ECO:0000313" key="1">
    <source>
        <dbReference type="EMBL" id="QJX76498.1"/>
    </source>
</evidence>
<dbReference type="Proteomes" id="UP000501076">
    <property type="component" value="Chromosome"/>
</dbReference>
<proteinExistence type="predicted"/>
<evidence type="ECO:0000313" key="2">
    <source>
        <dbReference type="Proteomes" id="UP000501076"/>
    </source>
</evidence>
<dbReference type="EMBL" id="CP045272">
    <property type="protein sequence ID" value="QJX76498.1"/>
    <property type="molecule type" value="Genomic_DNA"/>
</dbReference>
<organism evidence="1 2">
    <name type="scientific">Priestia megaterium</name>
    <name type="common">Bacillus megaterium</name>
    <dbReference type="NCBI Taxonomy" id="1404"/>
    <lineage>
        <taxon>Bacteria</taxon>
        <taxon>Bacillati</taxon>
        <taxon>Bacillota</taxon>
        <taxon>Bacilli</taxon>
        <taxon>Bacillales</taxon>
        <taxon>Bacillaceae</taxon>
        <taxon>Priestia</taxon>
    </lineage>
</organism>
<name>A0A6M6DWV9_PRIMG</name>
<accession>A0A6M6DWV9</accession>
<gene>
    <name evidence="1" type="ORF">FDZ14_09975</name>
</gene>
<dbReference type="AlphaFoldDB" id="A0A6M6DWV9"/>